<dbReference type="Proteomes" id="UP000015105">
    <property type="component" value="Chromosome 1D"/>
</dbReference>
<evidence type="ECO:0000313" key="1">
    <source>
        <dbReference type="EnsemblPlants" id="AET1Gv20812800.8"/>
    </source>
</evidence>
<accession>A0A452ZK64</accession>
<organism evidence="1 2">
    <name type="scientific">Aegilops tauschii subsp. strangulata</name>
    <name type="common">Goatgrass</name>
    <dbReference type="NCBI Taxonomy" id="200361"/>
    <lineage>
        <taxon>Eukaryota</taxon>
        <taxon>Viridiplantae</taxon>
        <taxon>Streptophyta</taxon>
        <taxon>Embryophyta</taxon>
        <taxon>Tracheophyta</taxon>
        <taxon>Spermatophyta</taxon>
        <taxon>Magnoliopsida</taxon>
        <taxon>Liliopsida</taxon>
        <taxon>Poales</taxon>
        <taxon>Poaceae</taxon>
        <taxon>BOP clade</taxon>
        <taxon>Pooideae</taxon>
        <taxon>Triticodae</taxon>
        <taxon>Triticeae</taxon>
        <taxon>Triticinae</taxon>
        <taxon>Aegilops</taxon>
    </lineage>
</organism>
<protein>
    <submittedName>
        <fullName evidence="1">Uncharacterized protein</fullName>
    </submittedName>
</protein>
<reference evidence="1" key="4">
    <citation type="submission" date="2019-03" db="UniProtKB">
        <authorList>
            <consortium name="EnsemblPlants"/>
        </authorList>
    </citation>
    <scope>IDENTIFICATION</scope>
</reference>
<reference evidence="1" key="5">
    <citation type="journal article" date="2021" name="G3 (Bethesda)">
        <title>Aegilops tauschii genome assembly Aet v5.0 features greater sequence contiguity and improved annotation.</title>
        <authorList>
            <person name="Wang L."/>
            <person name="Zhu T."/>
            <person name="Rodriguez J.C."/>
            <person name="Deal K.R."/>
            <person name="Dubcovsky J."/>
            <person name="McGuire P.E."/>
            <person name="Lux T."/>
            <person name="Spannagl M."/>
            <person name="Mayer K.F.X."/>
            <person name="Baldrich P."/>
            <person name="Meyers B.C."/>
            <person name="Huo N."/>
            <person name="Gu Y.Q."/>
            <person name="Zhou H."/>
            <person name="Devos K.M."/>
            <person name="Bennetzen J.L."/>
            <person name="Unver T."/>
            <person name="Budak H."/>
            <person name="Gulick P.J."/>
            <person name="Galiba G."/>
            <person name="Kalapos B."/>
            <person name="Nelson D.R."/>
            <person name="Li P."/>
            <person name="You F.M."/>
            <person name="Luo M.C."/>
            <person name="Dvorak J."/>
        </authorList>
    </citation>
    <scope>NUCLEOTIDE SEQUENCE [LARGE SCALE GENOMIC DNA]</scope>
    <source>
        <strain evidence="1">cv. AL8/78</strain>
    </source>
</reference>
<proteinExistence type="predicted"/>
<dbReference type="Gramene" id="AET1Gv20812800.8">
    <property type="protein sequence ID" value="AET1Gv20812800.8"/>
    <property type="gene ID" value="AET1Gv20812800"/>
</dbReference>
<keyword evidence="2" id="KW-1185">Reference proteome</keyword>
<reference evidence="2" key="1">
    <citation type="journal article" date="2014" name="Science">
        <title>Ancient hybridizations among the ancestral genomes of bread wheat.</title>
        <authorList>
            <consortium name="International Wheat Genome Sequencing Consortium,"/>
            <person name="Marcussen T."/>
            <person name="Sandve S.R."/>
            <person name="Heier L."/>
            <person name="Spannagl M."/>
            <person name="Pfeifer M."/>
            <person name="Jakobsen K.S."/>
            <person name="Wulff B.B."/>
            <person name="Steuernagel B."/>
            <person name="Mayer K.F."/>
            <person name="Olsen O.A."/>
        </authorList>
    </citation>
    <scope>NUCLEOTIDE SEQUENCE [LARGE SCALE GENOMIC DNA]</scope>
    <source>
        <strain evidence="2">cv. AL8/78</strain>
    </source>
</reference>
<sequence length="98" mass="10713">FPYGWQPQKGVSEGCWCIIGCSPLSTHVHGNGIKAASGIHLVSPRPLILDADTTTLSRCHSPDGRRRGRADGDAQTLTALSPPLFLFFMMISRVEFIF</sequence>
<dbReference type="AlphaFoldDB" id="A0A452ZK64"/>
<reference evidence="2" key="2">
    <citation type="journal article" date="2017" name="Nat. Plants">
        <title>The Aegilops tauschii genome reveals multiple impacts of transposons.</title>
        <authorList>
            <person name="Zhao G."/>
            <person name="Zou C."/>
            <person name="Li K."/>
            <person name="Wang K."/>
            <person name="Li T."/>
            <person name="Gao L."/>
            <person name="Zhang X."/>
            <person name="Wang H."/>
            <person name="Yang Z."/>
            <person name="Liu X."/>
            <person name="Jiang W."/>
            <person name="Mao L."/>
            <person name="Kong X."/>
            <person name="Jiao Y."/>
            <person name="Jia J."/>
        </authorList>
    </citation>
    <scope>NUCLEOTIDE SEQUENCE [LARGE SCALE GENOMIC DNA]</scope>
    <source>
        <strain evidence="2">cv. AL8/78</strain>
    </source>
</reference>
<evidence type="ECO:0000313" key="2">
    <source>
        <dbReference type="Proteomes" id="UP000015105"/>
    </source>
</evidence>
<name>A0A452ZK64_AEGTS</name>
<reference evidence="1" key="3">
    <citation type="journal article" date="2017" name="Nature">
        <title>Genome sequence of the progenitor of the wheat D genome Aegilops tauschii.</title>
        <authorList>
            <person name="Luo M.C."/>
            <person name="Gu Y.Q."/>
            <person name="Puiu D."/>
            <person name="Wang H."/>
            <person name="Twardziok S.O."/>
            <person name="Deal K.R."/>
            <person name="Huo N."/>
            <person name="Zhu T."/>
            <person name="Wang L."/>
            <person name="Wang Y."/>
            <person name="McGuire P.E."/>
            <person name="Liu S."/>
            <person name="Long H."/>
            <person name="Ramasamy R.K."/>
            <person name="Rodriguez J.C."/>
            <person name="Van S.L."/>
            <person name="Yuan L."/>
            <person name="Wang Z."/>
            <person name="Xia Z."/>
            <person name="Xiao L."/>
            <person name="Anderson O.D."/>
            <person name="Ouyang S."/>
            <person name="Liang Y."/>
            <person name="Zimin A.V."/>
            <person name="Pertea G."/>
            <person name="Qi P."/>
            <person name="Bennetzen J.L."/>
            <person name="Dai X."/>
            <person name="Dawson M.W."/>
            <person name="Muller H.G."/>
            <person name="Kugler K."/>
            <person name="Rivarola-Duarte L."/>
            <person name="Spannagl M."/>
            <person name="Mayer K.F.X."/>
            <person name="Lu F.H."/>
            <person name="Bevan M.W."/>
            <person name="Leroy P."/>
            <person name="Li P."/>
            <person name="You F.M."/>
            <person name="Sun Q."/>
            <person name="Liu Z."/>
            <person name="Lyons E."/>
            <person name="Wicker T."/>
            <person name="Salzberg S.L."/>
            <person name="Devos K.M."/>
            <person name="Dvorak J."/>
        </authorList>
    </citation>
    <scope>NUCLEOTIDE SEQUENCE [LARGE SCALE GENOMIC DNA]</scope>
    <source>
        <strain evidence="1">cv. AL8/78</strain>
    </source>
</reference>
<dbReference type="EnsemblPlants" id="AET1Gv20812800.8">
    <property type="protein sequence ID" value="AET1Gv20812800.8"/>
    <property type="gene ID" value="AET1Gv20812800"/>
</dbReference>